<dbReference type="InterPro" id="IPR002347">
    <property type="entry name" value="SDR_fam"/>
</dbReference>
<keyword evidence="6" id="KW-0560">Oxidoreductase</keyword>
<evidence type="ECO:0000256" key="9">
    <source>
        <dbReference type="ARBA" id="ARBA00059620"/>
    </source>
</evidence>
<dbReference type="Gene3D" id="3.40.50.720">
    <property type="entry name" value="NAD(P)-binding Rossmann-like Domain"/>
    <property type="match status" value="1"/>
</dbReference>
<dbReference type="PRINTS" id="PR00080">
    <property type="entry name" value="SDRFAMILY"/>
</dbReference>
<dbReference type="PANTHER" id="PTHR24322:SF748">
    <property type="entry name" value="FI23927P1-RELATED"/>
    <property type="match status" value="1"/>
</dbReference>
<evidence type="ECO:0000256" key="6">
    <source>
        <dbReference type="ARBA" id="ARBA00023002"/>
    </source>
</evidence>
<comment type="caution">
    <text evidence="15">The sequence shown here is derived from an EMBL/GenBank/DDBJ whole genome shotgun (WGS) entry which is preliminary data.</text>
</comment>
<organism evidence="15 16">
    <name type="scientific">Leptotrombidium deliense</name>
    <dbReference type="NCBI Taxonomy" id="299467"/>
    <lineage>
        <taxon>Eukaryota</taxon>
        <taxon>Metazoa</taxon>
        <taxon>Ecdysozoa</taxon>
        <taxon>Arthropoda</taxon>
        <taxon>Chelicerata</taxon>
        <taxon>Arachnida</taxon>
        <taxon>Acari</taxon>
        <taxon>Acariformes</taxon>
        <taxon>Trombidiformes</taxon>
        <taxon>Prostigmata</taxon>
        <taxon>Anystina</taxon>
        <taxon>Parasitengona</taxon>
        <taxon>Trombiculoidea</taxon>
        <taxon>Trombiculidae</taxon>
        <taxon>Leptotrombidium</taxon>
    </lineage>
</organism>
<evidence type="ECO:0000256" key="11">
    <source>
        <dbReference type="ARBA" id="ARBA00082544"/>
    </source>
</evidence>
<comment type="similarity">
    <text evidence="2 12">Belongs to the short-chain dehydrogenases/reductases (SDR) family.</text>
</comment>
<feature type="domain" description="Ketoreductase" evidence="14">
    <location>
        <begin position="61"/>
        <end position="238"/>
    </location>
</feature>
<evidence type="ECO:0000256" key="3">
    <source>
        <dbReference type="ARBA" id="ARBA00022692"/>
    </source>
</evidence>
<feature type="transmembrane region" description="Helical" evidence="13">
    <location>
        <begin position="12"/>
        <end position="41"/>
    </location>
</feature>
<dbReference type="SUPFAM" id="SSF51735">
    <property type="entry name" value="NAD(P)-binding Rossmann-fold domains"/>
    <property type="match status" value="1"/>
</dbReference>
<evidence type="ECO:0000256" key="5">
    <source>
        <dbReference type="ARBA" id="ARBA00022989"/>
    </source>
</evidence>
<comment type="subcellular location">
    <subcellularLocation>
        <location evidence="1">Membrane</location>
        <topology evidence="1">Multi-pass membrane protein</topology>
    </subcellularLocation>
</comment>
<accession>A0A443SG02</accession>
<protein>
    <recommendedName>
        <fullName evidence="10">Short-chain dehydrogenase/reductase 3</fullName>
    </recommendedName>
    <alternativeName>
        <fullName evidence="11">Retinal short-chain dehydrogenase/reductase 1</fullName>
    </alternativeName>
</protein>
<dbReference type="STRING" id="299467.A0A443SG02"/>
<dbReference type="FunFam" id="3.40.50.720:FF:000131">
    <property type="entry name" value="Short-chain dehydrogenase/reductase 3"/>
    <property type="match status" value="1"/>
</dbReference>
<dbReference type="GO" id="GO:0016020">
    <property type="term" value="C:membrane"/>
    <property type="evidence" value="ECO:0007669"/>
    <property type="project" value="UniProtKB-SubCell"/>
</dbReference>
<comment type="function">
    <text evidence="9">Catalyzes the reduction of all-trans-retinal to all-trans-retinol in the presence of NADPH.</text>
</comment>
<dbReference type="InterPro" id="IPR057326">
    <property type="entry name" value="KR_dom"/>
</dbReference>
<dbReference type="AlphaFoldDB" id="A0A443SG02"/>
<keyword evidence="8 13" id="KW-0472">Membrane</keyword>
<evidence type="ECO:0000256" key="4">
    <source>
        <dbReference type="ARBA" id="ARBA00022857"/>
    </source>
</evidence>
<dbReference type="EMBL" id="NCKV01002759">
    <property type="protein sequence ID" value="RWS26436.1"/>
    <property type="molecule type" value="Genomic_DNA"/>
</dbReference>
<proteinExistence type="inferred from homology"/>
<evidence type="ECO:0000313" key="15">
    <source>
        <dbReference type="EMBL" id="RWS26436.1"/>
    </source>
</evidence>
<sequence length="335" mass="37634">MALNFNQILKNVNCFFVFVTNFMQITVNVIYTLSLIIYYLIESIVITFVPNRFKMKDVSDETVLITGGGNGIGRQLAIKFARRGCKVIIWDVDTNGLAVTCKLIHQFQGKCWSFECDIRDRKQVYSTADRVREQVGSVTLLVNNAGVADKKLFLDKDDESIVKTMEINVHAHFWTCKAFLPEMMANNRGHIVSIASLAGYAGIIGLTDYCASKFAVVGFTESLRMELIARNYDGIKVTEISPYFLNTKMFAGVKSKVFPILKCDTVCERILFAILCNKTVTYIPFIFQPLLTLKSIIPVDSIYHAYKLLGVSDAVIEVKKNGEILNSNGPKNKIN</sequence>
<evidence type="ECO:0000256" key="8">
    <source>
        <dbReference type="ARBA" id="ARBA00023136"/>
    </source>
</evidence>
<dbReference type="InterPro" id="IPR036291">
    <property type="entry name" value="NAD(P)-bd_dom_sf"/>
</dbReference>
<dbReference type="SMART" id="SM00822">
    <property type="entry name" value="PKS_KR"/>
    <property type="match status" value="1"/>
</dbReference>
<dbReference type="InterPro" id="IPR020904">
    <property type="entry name" value="Sc_DH/Rdtase_CS"/>
</dbReference>
<evidence type="ECO:0000256" key="12">
    <source>
        <dbReference type="RuleBase" id="RU000363"/>
    </source>
</evidence>
<keyword evidence="4" id="KW-0521">NADP</keyword>
<keyword evidence="7" id="KW-0443">Lipid metabolism</keyword>
<dbReference type="PRINTS" id="PR00081">
    <property type="entry name" value="GDHRDH"/>
</dbReference>
<name>A0A443SG02_9ACAR</name>
<dbReference type="PANTHER" id="PTHR24322">
    <property type="entry name" value="PKSB"/>
    <property type="match status" value="1"/>
</dbReference>
<dbReference type="PROSITE" id="PS00061">
    <property type="entry name" value="ADH_SHORT"/>
    <property type="match status" value="1"/>
</dbReference>
<dbReference type="GO" id="GO:0052650">
    <property type="term" value="F:all-trans-retinol dehydrogenase (NADP+) activity"/>
    <property type="evidence" value="ECO:0007669"/>
    <property type="project" value="UniProtKB-ARBA"/>
</dbReference>
<dbReference type="GO" id="GO:0005811">
    <property type="term" value="C:lipid droplet"/>
    <property type="evidence" value="ECO:0007669"/>
    <property type="project" value="TreeGrafter"/>
</dbReference>
<keyword evidence="3 13" id="KW-0812">Transmembrane</keyword>
<keyword evidence="5 13" id="KW-1133">Transmembrane helix</keyword>
<dbReference type="Proteomes" id="UP000288716">
    <property type="component" value="Unassembled WGS sequence"/>
</dbReference>
<dbReference type="OrthoDB" id="10253736at2759"/>
<reference evidence="15 16" key="1">
    <citation type="journal article" date="2018" name="Gigascience">
        <title>Genomes of trombidid mites reveal novel predicted allergens and laterally-transferred genes associated with secondary metabolism.</title>
        <authorList>
            <person name="Dong X."/>
            <person name="Chaisiri K."/>
            <person name="Xia D."/>
            <person name="Armstrong S.D."/>
            <person name="Fang Y."/>
            <person name="Donnelly M.J."/>
            <person name="Kadowaki T."/>
            <person name="McGarry J.W."/>
            <person name="Darby A.C."/>
            <person name="Makepeace B.L."/>
        </authorList>
    </citation>
    <scope>NUCLEOTIDE SEQUENCE [LARGE SCALE GENOMIC DNA]</scope>
    <source>
        <strain evidence="15">UoL-UT</strain>
    </source>
</reference>
<evidence type="ECO:0000256" key="7">
    <source>
        <dbReference type="ARBA" id="ARBA00023098"/>
    </source>
</evidence>
<gene>
    <name evidence="15" type="ORF">B4U80_10745</name>
</gene>
<keyword evidence="16" id="KW-1185">Reference proteome</keyword>
<dbReference type="CDD" id="cd05339">
    <property type="entry name" value="17beta-HSDXI-like_SDR_c"/>
    <property type="match status" value="1"/>
</dbReference>
<evidence type="ECO:0000256" key="13">
    <source>
        <dbReference type="SAM" id="Phobius"/>
    </source>
</evidence>
<dbReference type="VEuPathDB" id="VectorBase:LDEU005605"/>
<dbReference type="Pfam" id="PF00106">
    <property type="entry name" value="adh_short"/>
    <property type="match status" value="1"/>
</dbReference>
<evidence type="ECO:0000259" key="14">
    <source>
        <dbReference type="SMART" id="SM00822"/>
    </source>
</evidence>
<evidence type="ECO:0000256" key="10">
    <source>
        <dbReference type="ARBA" id="ARBA00068717"/>
    </source>
</evidence>
<evidence type="ECO:0000256" key="1">
    <source>
        <dbReference type="ARBA" id="ARBA00004141"/>
    </source>
</evidence>
<evidence type="ECO:0000313" key="16">
    <source>
        <dbReference type="Proteomes" id="UP000288716"/>
    </source>
</evidence>
<evidence type="ECO:0000256" key="2">
    <source>
        <dbReference type="ARBA" id="ARBA00006484"/>
    </source>
</evidence>